<dbReference type="EMBL" id="UYYG01000168">
    <property type="protein sequence ID" value="VDN53710.1"/>
    <property type="molecule type" value="Genomic_DNA"/>
</dbReference>
<dbReference type="Proteomes" id="UP000038040">
    <property type="component" value="Unplaced"/>
</dbReference>
<organism evidence="4 6">
    <name type="scientific">Dracunculus medinensis</name>
    <name type="common">Guinea worm</name>
    <dbReference type="NCBI Taxonomy" id="318479"/>
    <lineage>
        <taxon>Eukaryota</taxon>
        <taxon>Metazoa</taxon>
        <taxon>Ecdysozoa</taxon>
        <taxon>Nematoda</taxon>
        <taxon>Chromadorea</taxon>
        <taxon>Rhabditida</taxon>
        <taxon>Spirurina</taxon>
        <taxon>Dracunculoidea</taxon>
        <taxon>Dracunculidae</taxon>
        <taxon>Dracunculus</taxon>
    </lineage>
</organism>
<dbReference type="GO" id="GO:0006272">
    <property type="term" value="P:leading strand elongation"/>
    <property type="evidence" value="ECO:0007669"/>
    <property type="project" value="TreeGrafter"/>
</dbReference>
<evidence type="ECO:0000313" key="3">
    <source>
        <dbReference type="EMBL" id="VDN53710.1"/>
    </source>
</evidence>
<evidence type="ECO:0000313" key="4">
    <source>
        <dbReference type="Proteomes" id="UP000038040"/>
    </source>
</evidence>
<reference evidence="6" key="1">
    <citation type="submission" date="2017-02" db="UniProtKB">
        <authorList>
            <consortium name="WormBaseParasite"/>
        </authorList>
    </citation>
    <scope>IDENTIFICATION</scope>
</reference>
<dbReference type="PANTHER" id="PTHR45861">
    <property type="entry name" value="DNA POLYMERASE ALPHA CATALYTIC SUBUNIT"/>
    <property type="match status" value="1"/>
</dbReference>
<sequence length="389" mass="44977">MSSSSDDEIILNKRRNTNQRASNRSRLPRNSETVSKALKEIKEARLSGKFRRIDVDSLIKPVYEEVDEREYLNIKRQRQNDCFVVDDDGNGYIDDGDDFSSENEYLDDVPLKQKEGLNSMLSFEEEDLRELLRWNENFYRLFFAERHKKNSIRSYFSDVAPKNIKDENSISLRNDPEMVSMLNQFFDNQLEFDPEECGVQSSNPYLRNPFKRELSRPSEDISPTPVKIAKISSPDKMLDDKKAIVNSEALEFGRKYGQKENFCVNSEHNNIILDDNNSAQSDGKNSLSLHSRDLFIEARIHHPLDKNVKYDLKTVTGDSETNHGSICSIFVPDDDNDILEVEVGAEGPFNENSNDKTVLRFYWLDTFEDTSKNPGICFSFLFPLHFISV</sequence>
<dbReference type="GO" id="GO:0003688">
    <property type="term" value="F:DNA replication origin binding"/>
    <property type="evidence" value="ECO:0007669"/>
    <property type="project" value="TreeGrafter"/>
</dbReference>
<dbReference type="GO" id="GO:0003887">
    <property type="term" value="F:DNA-directed DNA polymerase activity"/>
    <property type="evidence" value="ECO:0007669"/>
    <property type="project" value="TreeGrafter"/>
</dbReference>
<reference evidence="3 5" key="2">
    <citation type="submission" date="2018-11" db="EMBL/GenBank/DDBJ databases">
        <authorList>
            <consortium name="Pathogen Informatics"/>
        </authorList>
    </citation>
    <scope>NUCLEOTIDE SEQUENCE [LARGE SCALE GENOMIC DNA]</scope>
</reference>
<proteinExistence type="predicted"/>
<dbReference type="GO" id="GO:1902975">
    <property type="term" value="P:mitotic DNA replication initiation"/>
    <property type="evidence" value="ECO:0007669"/>
    <property type="project" value="TreeGrafter"/>
</dbReference>
<gene>
    <name evidence="3" type="ORF">DME_LOCUS3683</name>
</gene>
<feature type="region of interest" description="Disordered" evidence="1">
    <location>
        <begin position="1"/>
        <end position="33"/>
    </location>
</feature>
<dbReference type="AlphaFoldDB" id="A0A0N4UQ97"/>
<evidence type="ECO:0000313" key="5">
    <source>
        <dbReference type="Proteomes" id="UP000274756"/>
    </source>
</evidence>
<dbReference type="GO" id="GO:0005658">
    <property type="term" value="C:alpha DNA polymerase:primase complex"/>
    <property type="evidence" value="ECO:0007669"/>
    <property type="project" value="TreeGrafter"/>
</dbReference>
<dbReference type="OrthoDB" id="5866399at2759"/>
<dbReference type="GO" id="GO:0003697">
    <property type="term" value="F:single-stranded DNA binding"/>
    <property type="evidence" value="ECO:0007669"/>
    <property type="project" value="TreeGrafter"/>
</dbReference>
<feature type="domain" description="DNA polymerase alpha catalytic subunit N-terminal" evidence="2">
    <location>
        <begin position="38"/>
        <end position="99"/>
    </location>
</feature>
<dbReference type="PANTHER" id="PTHR45861:SF1">
    <property type="entry name" value="DNA POLYMERASE ALPHA CATALYTIC SUBUNIT"/>
    <property type="match status" value="1"/>
</dbReference>
<dbReference type="WBParaSite" id="DME_0001017301-mRNA-1">
    <property type="protein sequence ID" value="DME_0001017301-mRNA-1"/>
    <property type="gene ID" value="DME_0001017301"/>
</dbReference>
<dbReference type="Pfam" id="PF12254">
    <property type="entry name" value="DNA_pol_alpha_N"/>
    <property type="match status" value="1"/>
</dbReference>
<evidence type="ECO:0000313" key="6">
    <source>
        <dbReference type="WBParaSite" id="DME_0001017301-mRNA-1"/>
    </source>
</evidence>
<evidence type="ECO:0000256" key="1">
    <source>
        <dbReference type="SAM" id="MobiDB-lite"/>
    </source>
</evidence>
<keyword evidence="5" id="KW-1185">Reference proteome</keyword>
<dbReference type="GO" id="GO:0006273">
    <property type="term" value="P:lagging strand elongation"/>
    <property type="evidence" value="ECO:0007669"/>
    <property type="project" value="TreeGrafter"/>
</dbReference>
<dbReference type="STRING" id="318479.A0A0N4UQ97"/>
<feature type="compositionally biased region" description="Polar residues" evidence="1">
    <location>
        <begin position="18"/>
        <end position="33"/>
    </location>
</feature>
<dbReference type="GO" id="GO:0003682">
    <property type="term" value="F:chromatin binding"/>
    <property type="evidence" value="ECO:0007669"/>
    <property type="project" value="TreeGrafter"/>
</dbReference>
<evidence type="ECO:0000259" key="2">
    <source>
        <dbReference type="Pfam" id="PF12254"/>
    </source>
</evidence>
<protein>
    <submittedName>
        <fullName evidence="6">DNA_pol_alpha_N domain-containing protein</fullName>
    </submittedName>
</protein>
<dbReference type="Proteomes" id="UP000274756">
    <property type="component" value="Unassembled WGS sequence"/>
</dbReference>
<dbReference type="InterPro" id="IPR024647">
    <property type="entry name" value="DNA_pol_a_cat_su_N"/>
</dbReference>
<accession>A0A0N4UQ97</accession>
<name>A0A0N4UQ97_DRAME</name>